<dbReference type="eggNOG" id="COG1262">
    <property type="taxonomic scope" value="Bacteria"/>
</dbReference>
<evidence type="ECO:0000256" key="1">
    <source>
        <dbReference type="SAM" id="SignalP"/>
    </source>
</evidence>
<dbReference type="PANTHER" id="PTHR23150:SF19">
    <property type="entry name" value="FORMYLGLYCINE-GENERATING ENZYME"/>
    <property type="match status" value="1"/>
</dbReference>
<protein>
    <recommendedName>
        <fullName evidence="2">Sulfatase-modifying factor enzyme-like domain-containing protein</fullName>
    </recommendedName>
</protein>
<accession>A0A061JN25</accession>
<evidence type="ECO:0000313" key="4">
    <source>
        <dbReference type="Proteomes" id="UP000026923"/>
    </source>
</evidence>
<feature type="domain" description="Sulfatase-modifying factor enzyme-like" evidence="2">
    <location>
        <begin position="65"/>
        <end position="303"/>
    </location>
</feature>
<dbReference type="InterPro" id="IPR051043">
    <property type="entry name" value="Sulfatase_Mod_Factor_Kinase"/>
</dbReference>
<organism evidence="3 4">
    <name type="scientific">Stutzerimonas stutzeri KOS6</name>
    <dbReference type="NCBI Taxonomy" id="1218352"/>
    <lineage>
        <taxon>Bacteria</taxon>
        <taxon>Pseudomonadati</taxon>
        <taxon>Pseudomonadota</taxon>
        <taxon>Gammaproteobacteria</taxon>
        <taxon>Pseudomonadales</taxon>
        <taxon>Pseudomonadaceae</taxon>
        <taxon>Stutzerimonas</taxon>
    </lineage>
</organism>
<comment type="caution">
    <text evidence="3">The sequence shown here is derived from an EMBL/GenBank/DDBJ whole genome shotgun (WGS) entry which is preliminary data.</text>
</comment>
<reference evidence="3 4" key="1">
    <citation type="journal article" date="2013" name="Genome Announc.">
        <title>Draft Genome of the Nitrogen-Fixing Bacterium Pseudomonas stutzeri Strain KOS6 Isolated from Industrial Hydrocarbon Sludge.</title>
        <authorList>
            <person name="Grigoryeva T.V."/>
            <person name="Laikov A.V."/>
            <person name="Naumova R.P."/>
            <person name="Manolov A.I."/>
            <person name="Larin A.K."/>
            <person name="Karpova I.Y."/>
            <person name="Semashko T.A."/>
            <person name="Alexeev D.G."/>
            <person name="Kostryukova E.S."/>
            <person name="Muller R."/>
            <person name="Govorun V.M."/>
        </authorList>
    </citation>
    <scope>NUCLEOTIDE SEQUENCE [LARGE SCALE GENOMIC DNA]</scope>
    <source>
        <strain evidence="3 4">KOS6</strain>
    </source>
</reference>
<dbReference type="InterPro" id="IPR042095">
    <property type="entry name" value="SUMF_sf"/>
</dbReference>
<dbReference type="InterPro" id="IPR005532">
    <property type="entry name" value="SUMF_dom"/>
</dbReference>
<gene>
    <name evidence="3" type="ORF">B597_017600</name>
</gene>
<dbReference type="Proteomes" id="UP000026923">
    <property type="component" value="Unassembled WGS sequence"/>
</dbReference>
<name>A0A061JN25_STUST</name>
<dbReference type="Gene3D" id="3.90.1580.10">
    <property type="entry name" value="paralog of FGE (formylglycine-generating enzyme)"/>
    <property type="match status" value="1"/>
</dbReference>
<proteinExistence type="predicted"/>
<dbReference type="InterPro" id="IPR016187">
    <property type="entry name" value="CTDL_fold"/>
</dbReference>
<dbReference type="OrthoDB" id="9768004at2"/>
<dbReference type="EMBL" id="AMCZ02000027">
    <property type="protein sequence ID" value="EWC40003.1"/>
    <property type="molecule type" value="Genomic_DNA"/>
</dbReference>
<dbReference type="PANTHER" id="PTHR23150">
    <property type="entry name" value="SULFATASE MODIFYING FACTOR 1, 2"/>
    <property type="match status" value="1"/>
</dbReference>
<sequence length="327" mass="36483">MNKPRILALFIGCATAASCSSANLPESQKLSPSKVGEIAARIDSQYPDLSQDKQDDVLRTVVRSLDEMVFIEGGTFEMGDFGWKCDFDPAEACTWPCGAPEDNLCNITMTGDAPPHTVELSSYHLAAKKTTLSDFDAYRATQNKEPVLAELRQRDRLKYLFDPKHPAPIKEWQEAKDYCQWLGSLSGYPVDLPTEAQWEFAARNRGEKILYPTDDGSLKLGKNYPDDDTETIRVDAFPPNALGLYLMTAGATEVVNDWYQADYFKHSPSKNPIGPKSGVGKVARGTNYVETPWISANTVLRRKQALSMNTHLFTDSFRCAVHLSERI</sequence>
<dbReference type="RefSeq" id="WP_024162178.1">
    <property type="nucleotide sequence ID" value="NZ_KK020676.1"/>
</dbReference>
<dbReference type="AlphaFoldDB" id="A0A061JN25"/>
<dbReference type="GO" id="GO:0120147">
    <property type="term" value="F:formylglycine-generating oxidase activity"/>
    <property type="evidence" value="ECO:0007669"/>
    <property type="project" value="TreeGrafter"/>
</dbReference>
<keyword evidence="1" id="KW-0732">Signal</keyword>
<dbReference type="Pfam" id="PF03781">
    <property type="entry name" value="FGE-sulfatase"/>
    <property type="match status" value="1"/>
</dbReference>
<dbReference type="HOGENOM" id="CLU_012431_8_0_6"/>
<feature type="chain" id="PRO_5001601745" description="Sulfatase-modifying factor enzyme-like domain-containing protein" evidence="1">
    <location>
        <begin position="23"/>
        <end position="327"/>
    </location>
</feature>
<dbReference type="SUPFAM" id="SSF56436">
    <property type="entry name" value="C-type lectin-like"/>
    <property type="match status" value="1"/>
</dbReference>
<evidence type="ECO:0000259" key="2">
    <source>
        <dbReference type="Pfam" id="PF03781"/>
    </source>
</evidence>
<evidence type="ECO:0000313" key="3">
    <source>
        <dbReference type="EMBL" id="EWC40003.1"/>
    </source>
</evidence>
<dbReference type="PROSITE" id="PS51257">
    <property type="entry name" value="PROKAR_LIPOPROTEIN"/>
    <property type="match status" value="1"/>
</dbReference>
<feature type="signal peptide" evidence="1">
    <location>
        <begin position="1"/>
        <end position="22"/>
    </location>
</feature>